<organism evidence="2 3">
    <name type="scientific">Dyadobacter pollutisoli</name>
    <dbReference type="NCBI Taxonomy" id="2910158"/>
    <lineage>
        <taxon>Bacteria</taxon>
        <taxon>Pseudomonadati</taxon>
        <taxon>Bacteroidota</taxon>
        <taxon>Cytophagia</taxon>
        <taxon>Cytophagales</taxon>
        <taxon>Spirosomataceae</taxon>
        <taxon>Dyadobacter</taxon>
    </lineage>
</organism>
<proteinExistence type="predicted"/>
<sequence length="49" mass="5733">MSMGRGEQVTKKVGFKAAKDWLRRFLERGFDWIALFIIALIILLSLVFF</sequence>
<keyword evidence="1" id="KW-0812">Transmembrane</keyword>
<dbReference type="RefSeq" id="WP_244822388.1">
    <property type="nucleotide sequence ID" value="NZ_CP112998.1"/>
</dbReference>
<accession>A0A9E8N697</accession>
<evidence type="ECO:0000313" key="3">
    <source>
        <dbReference type="Proteomes" id="UP001164653"/>
    </source>
</evidence>
<keyword evidence="1" id="KW-1133">Transmembrane helix</keyword>
<evidence type="ECO:0000256" key="1">
    <source>
        <dbReference type="SAM" id="Phobius"/>
    </source>
</evidence>
<protein>
    <submittedName>
        <fullName evidence="2">Uncharacterized protein</fullName>
    </submittedName>
</protein>
<gene>
    <name evidence="2" type="ORF">ON006_23070</name>
</gene>
<keyword evidence="1" id="KW-0472">Membrane</keyword>
<name>A0A9E8N697_9BACT</name>
<evidence type="ECO:0000313" key="2">
    <source>
        <dbReference type="EMBL" id="WAC10615.1"/>
    </source>
</evidence>
<dbReference type="AlphaFoldDB" id="A0A9E8N697"/>
<dbReference type="Proteomes" id="UP001164653">
    <property type="component" value="Chromosome"/>
</dbReference>
<dbReference type="EMBL" id="CP112998">
    <property type="protein sequence ID" value="WAC10615.1"/>
    <property type="molecule type" value="Genomic_DNA"/>
</dbReference>
<feature type="transmembrane region" description="Helical" evidence="1">
    <location>
        <begin position="29"/>
        <end position="48"/>
    </location>
</feature>
<keyword evidence="3" id="KW-1185">Reference proteome</keyword>
<dbReference type="KEGG" id="dpf:ON006_23070"/>
<reference evidence="2" key="1">
    <citation type="submission" date="2022-11" db="EMBL/GenBank/DDBJ databases">
        <title>Dyadobacter pollutisoli sp. nov., isolated from plastic dumped soil.</title>
        <authorList>
            <person name="Kim J.M."/>
            <person name="Kim K.R."/>
            <person name="Lee J.K."/>
            <person name="Hao L."/>
            <person name="Jeon C.O."/>
        </authorList>
    </citation>
    <scope>NUCLEOTIDE SEQUENCE</scope>
    <source>
        <strain evidence="2">U1</strain>
    </source>
</reference>